<evidence type="ECO:0000256" key="1">
    <source>
        <dbReference type="SAM" id="SignalP"/>
    </source>
</evidence>
<protein>
    <recommendedName>
        <fullName evidence="4">UrcA family protein</fullName>
    </recommendedName>
</protein>
<dbReference type="EMBL" id="JBBHJZ010000003">
    <property type="protein sequence ID" value="MEJ5978163.1"/>
    <property type="molecule type" value="Genomic_DNA"/>
</dbReference>
<feature type="chain" id="PRO_5045413057" description="UrcA family protein" evidence="1">
    <location>
        <begin position="23"/>
        <end position="104"/>
    </location>
</feature>
<proteinExistence type="predicted"/>
<feature type="signal peptide" evidence="1">
    <location>
        <begin position="1"/>
        <end position="22"/>
    </location>
</feature>
<dbReference type="Proteomes" id="UP001361239">
    <property type="component" value="Unassembled WGS sequence"/>
</dbReference>
<evidence type="ECO:0008006" key="4">
    <source>
        <dbReference type="Google" id="ProtNLM"/>
    </source>
</evidence>
<keyword evidence="3" id="KW-1185">Reference proteome</keyword>
<organism evidence="2 3">
    <name type="scientific">Novosphingobium anseongense</name>
    <dbReference type="NCBI Taxonomy" id="3133436"/>
    <lineage>
        <taxon>Bacteria</taxon>
        <taxon>Pseudomonadati</taxon>
        <taxon>Pseudomonadota</taxon>
        <taxon>Alphaproteobacteria</taxon>
        <taxon>Sphingomonadales</taxon>
        <taxon>Sphingomonadaceae</taxon>
        <taxon>Novosphingobium</taxon>
    </lineage>
</organism>
<reference evidence="2 3" key="1">
    <citation type="submission" date="2024-03" db="EMBL/GenBank/DDBJ databases">
        <authorList>
            <person name="Jo J.-H."/>
        </authorList>
    </citation>
    <scope>NUCLEOTIDE SEQUENCE [LARGE SCALE GENOMIC DNA]</scope>
    <source>
        <strain evidence="2 3">PS1R-30</strain>
    </source>
</reference>
<gene>
    <name evidence="2" type="ORF">WG901_16035</name>
</gene>
<dbReference type="RefSeq" id="WP_339588100.1">
    <property type="nucleotide sequence ID" value="NZ_JBBHJZ010000003.1"/>
</dbReference>
<name>A0ABU8RYK3_9SPHN</name>
<evidence type="ECO:0000313" key="2">
    <source>
        <dbReference type="EMBL" id="MEJ5978163.1"/>
    </source>
</evidence>
<keyword evidence="1" id="KW-0732">Signal</keyword>
<sequence length="104" mass="11333">MTRPLQAALIATALVSSGTAIAQDRTAQARINYEAVLAGAKQIGQLTAQEQADLVEFDRRLRERMFDDRRPSSRCVDAEIAREGGSVSALARRLIDMKCREAGG</sequence>
<accession>A0ABU8RYK3</accession>
<evidence type="ECO:0000313" key="3">
    <source>
        <dbReference type="Proteomes" id="UP001361239"/>
    </source>
</evidence>
<comment type="caution">
    <text evidence="2">The sequence shown here is derived from an EMBL/GenBank/DDBJ whole genome shotgun (WGS) entry which is preliminary data.</text>
</comment>